<dbReference type="OrthoDB" id="420201at2"/>
<evidence type="ECO:0000259" key="1">
    <source>
        <dbReference type="SMART" id="SM00932"/>
    </source>
</evidence>
<dbReference type="EMBL" id="QOCW01000002">
    <property type="protein sequence ID" value="RBW70913.1"/>
    <property type="molecule type" value="Genomic_DNA"/>
</dbReference>
<dbReference type="PANTHER" id="PTHR12697:SF37">
    <property type="entry name" value="CONSERVED VIRULENCE FACTOR C"/>
    <property type="match status" value="1"/>
</dbReference>
<feature type="domain" description="Scaffold protein Nfu/NifU N-terminal" evidence="1">
    <location>
        <begin position="4"/>
        <end position="90"/>
    </location>
</feature>
<gene>
    <name evidence="2" type="ORF">DS031_02635</name>
</gene>
<comment type="caution">
    <text evidence="2">The sequence shown here is derived from an EMBL/GenBank/DDBJ whole genome shotgun (WGS) entry which is preliminary data.</text>
</comment>
<reference evidence="2 3" key="1">
    <citation type="submission" date="2018-07" db="EMBL/GenBank/DDBJ databases">
        <title>Lottiidibacillus patelloidae gen. nov., sp. nov., isolated from the intestinal tract of a marine limpet and the reclassification of B. taeanensis BH030017T, B. algicola KMM 3737T and B. hwajinpoensis SW-72T as genus Lottiidibacillus.</title>
        <authorList>
            <person name="Liu R."/>
            <person name="Huang Z."/>
        </authorList>
    </citation>
    <scope>NUCLEOTIDE SEQUENCE [LARGE SCALE GENOMIC DNA]</scope>
    <source>
        <strain evidence="2 3">BH030017</strain>
    </source>
</reference>
<dbReference type="InterPro" id="IPR011989">
    <property type="entry name" value="ARM-like"/>
</dbReference>
<dbReference type="InterPro" id="IPR004155">
    <property type="entry name" value="PBS_lyase_HEAT"/>
</dbReference>
<dbReference type="InterPro" id="IPR014824">
    <property type="entry name" value="Nfu/NifU_N"/>
</dbReference>
<proteinExistence type="predicted"/>
<dbReference type="Gene3D" id="3.30.1370.70">
    <property type="entry name" value="Scaffold protein Nfu/NifU, N-terminal domain"/>
    <property type="match status" value="1"/>
</dbReference>
<dbReference type="InterPro" id="IPR036498">
    <property type="entry name" value="Nfu/NifU_N_sf"/>
</dbReference>
<evidence type="ECO:0000313" key="2">
    <source>
        <dbReference type="EMBL" id="RBW70913.1"/>
    </source>
</evidence>
<dbReference type="Pfam" id="PF13769">
    <property type="entry name" value="Virulence_fact"/>
    <property type="match status" value="1"/>
</dbReference>
<name>A0A366Y3D2_9BACI</name>
<dbReference type="Pfam" id="PF13646">
    <property type="entry name" value="HEAT_2"/>
    <property type="match status" value="1"/>
</dbReference>
<accession>A0A366Y3D2</accession>
<dbReference type="SMART" id="SM00567">
    <property type="entry name" value="EZ_HEAT"/>
    <property type="match status" value="4"/>
</dbReference>
<keyword evidence="3" id="KW-1185">Reference proteome</keyword>
<dbReference type="PANTHER" id="PTHR12697">
    <property type="entry name" value="PBS LYASE HEAT-LIKE PROTEIN"/>
    <property type="match status" value="1"/>
</dbReference>
<dbReference type="AlphaFoldDB" id="A0A366Y3D2"/>
<dbReference type="SUPFAM" id="SSF110836">
    <property type="entry name" value="Hypothetical protein SAV1430"/>
    <property type="match status" value="1"/>
</dbReference>
<dbReference type="SMART" id="SM00932">
    <property type="entry name" value="Nfu_N"/>
    <property type="match status" value="1"/>
</dbReference>
<dbReference type="Proteomes" id="UP000253314">
    <property type="component" value="Unassembled WGS sequence"/>
</dbReference>
<sequence>MKIISIEPTPSPNSMKVILNESLPPRETRNFKQEQKHEAPEYAQRLLAVEGVKGFYHVADFIALERNPKVDWQVILPKVRQAFGEKLEENTTSNVKMGDDHFGEVKVMIQMFRGIPMQVKLANGNDEQRFGLPERFKESAMKAQSSSNNLVMERQWKEQSVRYGDMNQIGEEVVEEINAAYDEKRLEELVEAAFQNKHEQVKERISYISSEEAAKAMKSEDWKVRFAALEKLNPTEEDLPLLAEALADEKISIRRLAAVYLGMIESEKVLPYLYKALKDKAVTVRRTAGDCLSDIGSTKAIPAMVEALKDKNKLVRWRAAMFLYEVGDETALEALRKAQDDSEFEVSLQVKMAIERIESGEEAAGSVWQQMTNARKQND</sequence>
<dbReference type="GO" id="GO:0016491">
    <property type="term" value="F:oxidoreductase activity"/>
    <property type="evidence" value="ECO:0007669"/>
    <property type="project" value="TreeGrafter"/>
</dbReference>
<dbReference type="RefSeq" id="WP_113804391.1">
    <property type="nucleotide sequence ID" value="NZ_QOCW01000002.1"/>
</dbReference>
<protein>
    <submittedName>
        <fullName evidence="2">Virulence factor</fullName>
    </submittedName>
</protein>
<dbReference type="SUPFAM" id="SSF48371">
    <property type="entry name" value="ARM repeat"/>
    <property type="match status" value="1"/>
</dbReference>
<organism evidence="2 3">
    <name type="scientific">Bacillus taeanensis</name>
    <dbReference type="NCBI Taxonomy" id="273032"/>
    <lineage>
        <taxon>Bacteria</taxon>
        <taxon>Bacillati</taxon>
        <taxon>Bacillota</taxon>
        <taxon>Bacilli</taxon>
        <taxon>Bacillales</taxon>
        <taxon>Bacillaceae</taxon>
        <taxon>Bacillus</taxon>
    </lineage>
</organism>
<dbReference type="InterPro" id="IPR025989">
    <property type="entry name" value="Virulence_F_dom"/>
</dbReference>
<dbReference type="InterPro" id="IPR016024">
    <property type="entry name" value="ARM-type_fold"/>
</dbReference>
<dbReference type="Pfam" id="PF08712">
    <property type="entry name" value="Nfu_N"/>
    <property type="match status" value="1"/>
</dbReference>
<evidence type="ECO:0000313" key="3">
    <source>
        <dbReference type="Proteomes" id="UP000253314"/>
    </source>
</evidence>
<dbReference type="Gene3D" id="1.25.10.10">
    <property type="entry name" value="Leucine-rich Repeat Variant"/>
    <property type="match status" value="1"/>
</dbReference>